<dbReference type="Proteomes" id="UP000070401">
    <property type="component" value="Unassembled WGS sequence"/>
</dbReference>
<dbReference type="PATRIC" id="fig|851.8.peg.825"/>
<protein>
    <submittedName>
        <fullName evidence="2">Uncharacterized protein</fullName>
    </submittedName>
</protein>
<evidence type="ECO:0000256" key="1">
    <source>
        <dbReference type="SAM" id="Phobius"/>
    </source>
</evidence>
<comment type="caution">
    <text evidence="2">The sequence shown here is derived from an EMBL/GenBank/DDBJ whole genome shotgun (WGS) entry which is preliminary data.</text>
</comment>
<keyword evidence="3" id="KW-1185">Reference proteome</keyword>
<evidence type="ECO:0000313" key="3">
    <source>
        <dbReference type="Proteomes" id="UP000070401"/>
    </source>
</evidence>
<reference evidence="3" key="1">
    <citation type="submission" date="2016-01" db="EMBL/GenBank/DDBJ databases">
        <authorList>
            <person name="Mitreva M."/>
            <person name="Pepin K.H."/>
            <person name="Mihindukulasuriya K.A."/>
            <person name="Fulton R."/>
            <person name="Fronick C."/>
            <person name="O'Laughlin M."/>
            <person name="Miner T."/>
            <person name="Herter B."/>
            <person name="Rosa B.A."/>
            <person name="Cordes M."/>
            <person name="Tomlinson C."/>
            <person name="Wollam A."/>
            <person name="Palsikar V.B."/>
            <person name="Mardis E.R."/>
            <person name="Wilson R.K."/>
        </authorList>
    </citation>
    <scope>NUCLEOTIDE SEQUENCE [LARGE SCALE GENOMIC DNA]</scope>
    <source>
        <strain evidence="3">MJR7757B</strain>
    </source>
</reference>
<dbReference type="EMBL" id="LRPY01000076">
    <property type="protein sequence ID" value="KXA23200.1"/>
    <property type="molecule type" value="Genomic_DNA"/>
</dbReference>
<proteinExistence type="predicted"/>
<feature type="transmembrane region" description="Helical" evidence="1">
    <location>
        <begin position="21"/>
        <end position="43"/>
    </location>
</feature>
<keyword evidence="1" id="KW-1133">Transmembrane helix</keyword>
<name>A0A133P3Y1_FUSNU</name>
<sequence>MYLFNKFFPAPAEGSNKVFKYINFFIIFQITYLKYILGVRVYLTD</sequence>
<organism evidence="2 3">
    <name type="scientific">Fusobacterium nucleatum</name>
    <dbReference type="NCBI Taxonomy" id="851"/>
    <lineage>
        <taxon>Bacteria</taxon>
        <taxon>Fusobacteriati</taxon>
        <taxon>Fusobacteriota</taxon>
        <taxon>Fusobacteriia</taxon>
        <taxon>Fusobacteriales</taxon>
        <taxon>Fusobacteriaceae</taxon>
        <taxon>Fusobacterium</taxon>
    </lineage>
</organism>
<dbReference type="AlphaFoldDB" id="A0A133P3Y1"/>
<accession>A0A133P3Y1</accession>
<evidence type="ECO:0000313" key="2">
    <source>
        <dbReference type="EMBL" id="KXA23200.1"/>
    </source>
</evidence>
<gene>
    <name evidence="2" type="ORF">HMPREF3221_00820</name>
</gene>
<keyword evidence="1" id="KW-0812">Transmembrane</keyword>
<keyword evidence="1" id="KW-0472">Membrane</keyword>